<dbReference type="EMBL" id="JQEC01000011">
    <property type="protein sequence ID" value="KGJ96302.1"/>
    <property type="molecule type" value="Genomic_DNA"/>
</dbReference>
<dbReference type="Proteomes" id="UP000029868">
    <property type="component" value="Unassembled WGS sequence"/>
</dbReference>
<feature type="binding site" evidence="2">
    <location>
        <begin position="13"/>
        <end position="16"/>
    </location>
    <ligand>
        <name>FAD</name>
        <dbReference type="ChEBI" id="CHEBI:57692"/>
    </ligand>
</feature>
<feature type="binding site" evidence="2">
    <location>
        <position position="82"/>
    </location>
    <ligand>
        <name>7-chloro-L-tryptophan</name>
        <dbReference type="ChEBI" id="CHEBI:58713"/>
    </ligand>
</feature>
<dbReference type="RefSeq" id="WP_033081250.1">
    <property type="nucleotide sequence ID" value="NZ_JQEC01000011.1"/>
</dbReference>
<dbReference type="InterPro" id="IPR036188">
    <property type="entry name" value="FAD/NAD-bd_sf"/>
</dbReference>
<accession>A0A099L2C1</accession>
<feature type="binding site" evidence="2">
    <location>
        <position position="353"/>
    </location>
    <ligand>
        <name>L-tryptophan</name>
        <dbReference type="ChEBI" id="CHEBI:57912"/>
    </ligand>
</feature>
<feature type="active site" evidence="1">
    <location>
        <position position="82"/>
    </location>
</feature>
<name>A0A099L2C1_COLPS</name>
<keyword evidence="2" id="KW-0285">Flavoprotein</keyword>
<proteinExistence type="predicted"/>
<comment type="caution">
    <text evidence="3">The sequence shown here is derived from an EMBL/GenBank/DDBJ whole genome shotgun (WGS) entry which is preliminary data.</text>
</comment>
<keyword evidence="2" id="KW-0547">Nucleotide-binding</keyword>
<sequence>MSKVIKNIVIVGGGTAGWLTAGVIAAEHNSKSASGLQVTLIESPEVNTVGVGEGTWPTMRETLDKIGINETDLFRECEASFKQGAKFSKWVTGAEDDYYYHPLVLPQGYTKTDLVFPWQKHRGEISFADAVSYQGHICEQGRAPKLISTPEYAGIANYAYHLNAVKLGQFLRKHCIEKLGVKHVVDHVAEINSADNGDIDSVLTKEHGDITGDLFIDCSGFSSILLGKHFKVPFISKKHILFNDTALAVQVPYPDENSDIASHTISTAQSSGWIWDIGLPSRRGVGYVYSSDHTNEKDAEVELRAYIESSIGKAETDKLNIRKISFNPGHREKFWHKNCVAIGMASGFLEPLEASALVLVELAAAKISREMPATRETMDIVAKRYNRQFLYRWQRIIEFLKLHYILTKRSDSAYWRDNCNAETIPESLQELLTLWEHQPPGPQDFHHVEEVFPSSSWQYVLYGMGFETQESEVSRKFVNEEMAHQFFSENVQLTKKYLSALPSNRELINKIKQYGMHKI</sequence>
<dbReference type="InterPro" id="IPR033856">
    <property type="entry name" value="Trp_halogen"/>
</dbReference>
<dbReference type="OrthoDB" id="7178350at2"/>
<evidence type="ECO:0000256" key="2">
    <source>
        <dbReference type="PIRSR" id="PIRSR011396-2"/>
    </source>
</evidence>
<evidence type="ECO:0000313" key="3">
    <source>
        <dbReference type="EMBL" id="KGJ96302.1"/>
    </source>
</evidence>
<dbReference type="PANTHER" id="PTHR43747">
    <property type="entry name" value="FAD-BINDING PROTEIN"/>
    <property type="match status" value="1"/>
</dbReference>
<dbReference type="GO" id="GO:0000166">
    <property type="term" value="F:nucleotide binding"/>
    <property type="evidence" value="ECO:0007669"/>
    <property type="project" value="UniProtKB-KW"/>
</dbReference>
<dbReference type="PANTHER" id="PTHR43747:SF4">
    <property type="entry name" value="FLAVIN-DEPENDENT TRYPTOPHAN HALOGENASE"/>
    <property type="match status" value="1"/>
</dbReference>
<dbReference type="AlphaFoldDB" id="A0A099L2C1"/>
<evidence type="ECO:0000313" key="4">
    <source>
        <dbReference type="Proteomes" id="UP000029868"/>
    </source>
</evidence>
<dbReference type="SUPFAM" id="SSF51905">
    <property type="entry name" value="FAD/NAD(P)-binding domain"/>
    <property type="match status" value="1"/>
</dbReference>
<dbReference type="Pfam" id="PF04820">
    <property type="entry name" value="Trp_halogenase"/>
    <property type="match status" value="1"/>
</dbReference>
<dbReference type="PIRSF" id="PIRSF011396">
    <property type="entry name" value="Trp_halogenase"/>
    <property type="match status" value="1"/>
</dbReference>
<dbReference type="InterPro" id="IPR006905">
    <property type="entry name" value="Flavin_halogenase"/>
</dbReference>
<feature type="binding site" evidence="2">
    <location>
        <position position="188"/>
    </location>
    <ligand>
        <name>FAD</name>
        <dbReference type="ChEBI" id="CHEBI:57692"/>
    </ligand>
</feature>
<keyword evidence="2" id="KW-0274">FAD</keyword>
<dbReference type="Gene3D" id="3.50.50.60">
    <property type="entry name" value="FAD/NAD(P)-binding domain"/>
    <property type="match status" value="1"/>
</dbReference>
<dbReference type="InterPro" id="IPR050816">
    <property type="entry name" value="Flavin-dep_Halogenase_NPB"/>
</dbReference>
<evidence type="ECO:0000256" key="1">
    <source>
        <dbReference type="PIRSR" id="PIRSR011396-1"/>
    </source>
</evidence>
<reference evidence="3 4" key="1">
    <citation type="submission" date="2014-08" db="EMBL/GenBank/DDBJ databases">
        <title>Genomic and Phenotypic Diversity of Colwellia psychrerythraea strains from Disparate Marine Basins.</title>
        <authorList>
            <person name="Techtmann S.M."/>
            <person name="Stelling S.C."/>
            <person name="Utturkar S.M."/>
            <person name="Alshibli N."/>
            <person name="Harris A."/>
            <person name="Brown S.D."/>
            <person name="Hazen T.C."/>
        </authorList>
    </citation>
    <scope>NUCLEOTIDE SEQUENCE [LARGE SCALE GENOMIC DNA]</scope>
    <source>
        <strain evidence="3 4">GAB14E</strain>
    </source>
</reference>
<protein>
    <submittedName>
        <fullName evidence="3">Tryptophan halogenase</fullName>
    </submittedName>
</protein>
<gene>
    <name evidence="3" type="ORF">GAB14E_0249</name>
</gene>
<dbReference type="GO" id="GO:0004497">
    <property type="term" value="F:monooxygenase activity"/>
    <property type="evidence" value="ECO:0007669"/>
    <property type="project" value="InterPro"/>
</dbReference>
<organism evidence="3 4">
    <name type="scientific">Colwellia psychrerythraea</name>
    <name type="common">Vibrio psychroerythus</name>
    <dbReference type="NCBI Taxonomy" id="28229"/>
    <lineage>
        <taxon>Bacteria</taxon>
        <taxon>Pseudomonadati</taxon>
        <taxon>Pseudomonadota</taxon>
        <taxon>Gammaproteobacteria</taxon>
        <taxon>Alteromonadales</taxon>
        <taxon>Colwelliaceae</taxon>
        <taxon>Colwellia</taxon>
    </lineage>
</organism>
<dbReference type="PATRIC" id="fig|28229.3.peg.1188"/>